<protein>
    <submittedName>
        <fullName evidence="9">DUF421 domain-containing protein</fullName>
    </submittedName>
</protein>
<dbReference type="PANTHER" id="PTHR34582">
    <property type="entry name" value="UPF0702 TRANSMEMBRANE PROTEIN YCAP"/>
    <property type="match status" value="1"/>
</dbReference>
<organism evidence="9 10">
    <name type="scientific">Zunongwangia profunda</name>
    <dbReference type="NCBI Taxonomy" id="398743"/>
    <lineage>
        <taxon>Bacteria</taxon>
        <taxon>Pseudomonadati</taxon>
        <taxon>Bacteroidota</taxon>
        <taxon>Flavobacteriia</taxon>
        <taxon>Flavobacteriales</taxon>
        <taxon>Flavobacteriaceae</taxon>
        <taxon>Zunongwangia</taxon>
    </lineage>
</organism>
<evidence type="ECO:0000256" key="4">
    <source>
        <dbReference type="ARBA" id="ARBA00022692"/>
    </source>
</evidence>
<dbReference type="OMA" id="WKTDEGF"/>
<keyword evidence="4 7" id="KW-0812">Transmembrane</keyword>
<dbReference type="EMBL" id="DPMF01000280">
    <property type="protein sequence ID" value="HCV81788.1"/>
    <property type="molecule type" value="Genomic_DNA"/>
</dbReference>
<evidence type="ECO:0000256" key="1">
    <source>
        <dbReference type="ARBA" id="ARBA00004651"/>
    </source>
</evidence>
<accession>A0A3D5J292</accession>
<dbReference type="Gene3D" id="3.30.240.20">
    <property type="entry name" value="bsu07140 like domains"/>
    <property type="match status" value="1"/>
</dbReference>
<keyword evidence="3" id="KW-1003">Cell membrane</keyword>
<feature type="transmembrane region" description="Helical" evidence="7">
    <location>
        <begin position="44"/>
        <end position="62"/>
    </location>
</feature>
<comment type="similarity">
    <text evidence="2">Belongs to the UPF0702 family.</text>
</comment>
<keyword evidence="5 7" id="KW-1133">Transmembrane helix</keyword>
<name>A0A3D5J292_9FLAO</name>
<evidence type="ECO:0000256" key="6">
    <source>
        <dbReference type="ARBA" id="ARBA00023136"/>
    </source>
</evidence>
<dbReference type="PANTHER" id="PTHR34582:SF6">
    <property type="entry name" value="UPF0702 TRANSMEMBRANE PROTEIN YCAP"/>
    <property type="match status" value="1"/>
</dbReference>
<dbReference type="InterPro" id="IPR007353">
    <property type="entry name" value="DUF421"/>
</dbReference>
<feature type="transmembrane region" description="Helical" evidence="7">
    <location>
        <begin position="68"/>
        <end position="87"/>
    </location>
</feature>
<evidence type="ECO:0000256" key="5">
    <source>
        <dbReference type="ARBA" id="ARBA00022989"/>
    </source>
</evidence>
<keyword evidence="6 7" id="KW-0472">Membrane</keyword>
<evidence type="ECO:0000256" key="3">
    <source>
        <dbReference type="ARBA" id="ARBA00022475"/>
    </source>
</evidence>
<feature type="transmembrane region" description="Helical" evidence="7">
    <location>
        <begin position="12"/>
        <end position="32"/>
    </location>
</feature>
<gene>
    <name evidence="9" type="ORF">DGQ38_12145</name>
</gene>
<evidence type="ECO:0000259" key="8">
    <source>
        <dbReference type="Pfam" id="PF04239"/>
    </source>
</evidence>
<dbReference type="InterPro" id="IPR023090">
    <property type="entry name" value="UPF0702_alpha/beta_dom_sf"/>
</dbReference>
<sequence length="173" mass="19391">MEKWFEASGTSLIAIVLSAIGIYITVIVYTRIAGKRSFSKMSSFDFAMTIASGSILASTILLKNVSLIQGAVGLLVVYILQIGTAFLRRYPKFRKITDNEPLLLMEEGKIFHENLKKARVTESDLRGKLREANVIQLSEVRAVIFETTGDVSVLHSNPDKKLEEWLIKDVNRN</sequence>
<proteinExistence type="inferred from homology"/>
<dbReference type="Pfam" id="PF04239">
    <property type="entry name" value="DUF421"/>
    <property type="match status" value="1"/>
</dbReference>
<dbReference type="AlphaFoldDB" id="A0A3D5J292"/>
<evidence type="ECO:0000256" key="7">
    <source>
        <dbReference type="SAM" id="Phobius"/>
    </source>
</evidence>
<evidence type="ECO:0000313" key="10">
    <source>
        <dbReference type="Proteomes" id="UP000264330"/>
    </source>
</evidence>
<comment type="caution">
    <text evidence="9">The sequence shown here is derived from an EMBL/GenBank/DDBJ whole genome shotgun (WGS) entry which is preliminary data.</text>
</comment>
<dbReference type="RefSeq" id="WP_013073596.1">
    <property type="nucleotide sequence ID" value="NZ_CAJXAW010000007.1"/>
</dbReference>
<reference evidence="9 10" key="1">
    <citation type="journal article" date="2018" name="Nat. Biotechnol.">
        <title>A standardized bacterial taxonomy based on genome phylogeny substantially revises the tree of life.</title>
        <authorList>
            <person name="Parks D.H."/>
            <person name="Chuvochina M."/>
            <person name="Waite D.W."/>
            <person name="Rinke C."/>
            <person name="Skarshewski A."/>
            <person name="Chaumeil P.A."/>
            <person name="Hugenholtz P."/>
        </authorList>
    </citation>
    <scope>NUCLEOTIDE SEQUENCE [LARGE SCALE GENOMIC DNA]</scope>
    <source>
        <strain evidence="9">UBA9359</strain>
    </source>
</reference>
<evidence type="ECO:0000256" key="2">
    <source>
        <dbReference type="ARBA" id="ARBA00006448"/>
    </source>
</evidence>
<comment type="subcellular location">
    <subcellularLocation>
        <location evidence="1">Cell membrane</location>
        <topology evidence="1">Multi-pass membrane protein</topology>
    </subcellularLocation>
</comment>
<dbReference type="GO" id="GO:0005886">
    <property type="term" value="C:plasma membrane"/>
    <property type="evidence" value="ECO:0007669"/>
    <property type="project" value="UniProtKB-SubCell"/>
</dbReference>
<dbReference type="Proteomes" id="UP000264330">
    <property type="component" value="Unassembled WGS sequence"/>
</dbReference>
<feature type="domain" description="YetF C-terminal" evidence="8">
    <location>
        <begin position="90"/>
        <end position="169"/>
    </location>
</feature>
<evidence type="ECO:0000313" key="9">
    <source>
        <dbReference type="EMBL" id="HCV81788.1"/>
    </source>
</evidence>